<dbReference type="GeneID" id="17085001"/>
<gene>
    <name evidence="1" type="ORF">Gasu_63340</name>
</gene>
<evidence type="ECO:0000313" key="1">
    <source>
        <dbReference type="EMBL" id="EME26011.1"/>
    </source>
</evidence>
<name>M2VSB0_GALSU</name>
<protein>
    <submittedName>
        <fullName evidence="1">Uncharacterized protein</fullName>
    </submittedName>
</protein>
<proteinExistence type="predicted"/>
<dbReference type="Gramene" id="EME26011">
    <property type="protein sequence ID" value="EME26011"/>
    <property type="gene ID" value="Gasu_63340"/>
</dbReference>
<dbReference type="AlphaFoldDB" id="M2VSB0"/>
<evidence type="ECO:0000313" key="2">
    <source>
        <dbReference type="Proteomes" id="UP000030680"/>
    </source>
</evidence>
<dbReference type="RefSeq" id="XP_005702531.1">
    <property type="nucleotide sequence ID" value="XM_005702474.1"/>
</dbReference>
<dbReference type="EMBL" id="KB454651">
    <property type="protein sequence ID" value="EME26011.1"/>
    <property type="molecule type" value="Genomic_DNA"/>
</dbReference>
<dbReference type="Proteomes" id="UP000030680">
    <property type="component" value="Unassembled WGS sequence"/>
</dbReference>
<dbReference type="KEGG" id="gsl:Gasu_63340"/>
<organism evidence="1 2">
    <name type="scientific">Galdieria sulphuraria</name>
    <name type="common">Red alga</name>
    <dbReference type="NCBI Taxonomy" id="130081"/>
    <lineage>
        <taxon>Eukaryota</taxon>
        <taxon>Rhodophyta</taxon>
        <taxon>Bangiophyceae</taxon>
        <taxon>Galdieriales</taxon>
        <taxon>Galdieriaceae</taxon>
        <taxon>Galdieria</taxon>
    </lineage>
</organism>
<reference evidence="2" key="1">
    <citation type="journal article" date="2013" name="Science">
        <title>Gene transfer from bacteria and archaea facilitated evolution of an extremophilic eukaryote.</title>
        <authorList>
            <person name="Schonknecht G."/>
            <person name="Chen W.H."/>
            <person name="Ternes C.M."/>
            <person name="Barbier G.G."/>
            <person name="Shrestha R.P."/>
            <person name="Stanke M."/>
            <person name="Brautigam A."/>
            <person name="Baker B.J."/>
            <person name="Banfield J.F."/>
            <person name="Garavito R.M."/>
            <person name="Carr K."/>
            <person name="Wilkerson C."/>
            <person name="Rensing S.A."/>
            <person name="Gagneul D."/>
            <person name="Dickenson N.E."/>
            <person name="Oesterhelt C."/>
            <person name="Lercher M.J."/>
            <person name="Weber A.P."/>
        </authorList>
    </citation>
    <scope>NUCLEOTIDE SEQUENCE [LARGE SCALE GENOMIC DNA]</scope>
    <source>
        <strain evidence="2">074W</strain>
    </source>
</reference>
<accession>M2VSB0</accession>
<keyword evidence="2" id="KW-1185">Reference proteome</keyword>
<sequence length="94" mass="10950">MDRKGSTRLHAGRKTRLTLEDFSTPIIFNFYDPIPENNPVDRVLSFWKHDVSITEEIQKAQRGDVQIGSFPRLTIHTFLPDRTFVSPYCPFILL</sequence>